<comment type="caution">
    <text evidence="2">The sequence shown here is derived from an EMBL/GenBank/DDBJ whole genome shotgun (WGS) entry which is preliminary data.</text>
</comment>
<gene>
    <name evidence="2" type="ORF">PLEPLA_LOCUS20278</name>
</gene>
<dbReference type="Proteomes" id="UP001153269">
    <property type="component" value="Unassembled WGS sequence"/>
</dbReference>
<accession>A0A9N7ULC8</accession>
<protein>
    <submittedName>
        <fullName evidence="2">Uncharacterized protein</fullName>
    </submittedName>
</protein>
<keyword evidence="3" id="KW-1185">Reference proteome</keyword>
<evidence type="ECO:0000313" key="3">
    <source>
        <dbReference type="Proteomes" id="UP001153269"/>
    </source>
</evidence>
<organism evidence="2 3">
    <name type="scientific">Pleuronectes platessa</name>
    <name type="common">European plaice</name>
    <dbReference type="NCBI Taxonomy" id="8262"/>
    <lineage>
        <taxon>Eukaryota</taxon>
        <taxon>Metazoa</taxon>
        <taxon>Chordata</taxon>
        <taxon>Craniata</taxon>
        <taxon>Vertebrata</taxon>
        <taxon>Euteleostomi</taxon>
        <taxon>Actinopterygii</taxon>
        <taxon>Neopterygii</taxon>
        <taxon>Teleostei</taxon>
        <taxon>Neoteleostei</taxon>
        <taxon>Acanthomorphata</taxon>
        <taxon>Carangaria</taxon>
        <taxon>Pleuronectiformes</taxon>
        <taxon>Pleuronectoidei</taxon>
        <taxon>Pleuronectidae</taxon>
        <taxon>Pleuronectes</taxon>
    </lineage>
</organism>
<proteinExistence type="predicted"/>
<evidence type="ECO:0000313" key="2">
    <source>
        <dbReference type="EMBL" id="CAB1432221.1"/>
    </source>
</evidence>
<sequence>MLTVREPLRDRTRTNMEALWERRPERERFVRYCKLDEVGGNQRGPTGSGCLLLLSRSGRGGCGAVGRAAGRVCLRPSGNCTFLCRLCAKFQVSANTAPEPGSSRGRHTGGSGSFSPASFHRHLGPVPPQCPTRPEETTPLFL</sequence>
<feature type="region of interest" description="Disordered" evidence="1">
    <location>
        <begin position="95"/>
        <end position="118"/>
    </location>
</feature>
<name>A0A9N7ULC8_PLEPL</name>
<evidence type="ECO:0000256" key="1">
    <source>
        <dbReference type="SAM" id="MobiDB-lite"/>
    </source>
</evidence>
<reference evidence="2" key="1">
    <citation type="submission" date="2020-03" db="EMBL/GenBank/DDBJ databases">
        <authorList>
            <person name="Weist P."/>
        </authorList>
    </citation>
    <scope>NUCLEOTIDE SEQUENCE</scope>
</reference>
<dbReference type="EMBL" id="CADEAL010001415">
    <property type="protein sequence ID" value="CAB1432221.1"/>
    <property type="molecule type" value="Genomic_DNA"/>
</dbReference>
<feature type="region of interest" description="Disordered" evidence="1">
    <location>
        <begin position="123"/>
        <end position="142"/>
    </location>
</feature>
<dbReference type="AlphaFoldDB" id="A0A9N7ULC8"/>